<dbReference type="RefSeq" id="WP_126177365.1">
    <property type="nucleotide sequence ID" value="NZ_PELN01000001.1"/>
</dbReference>
<dbReference type="PROSITE" id="PS50893">
    <property type="entry name" value="ABC_TRANSPORTER_2"/>
    <property type="match status" value="1"/>
</dbReference>
<dbReference type="CDD" id="cd03219">
    <property type="entry name" value="ABC_Mj1267_LivG_branched"/>
    <property type="match status" value="1"/>
</dbReference>
<evidence type="ECO:0000256" key="3">
    <source>
        <dbReference type="ARBA" id="ARBA00022840"/>
    </source>
</evidence>
<organism evidence="5 6">
    <name type="scientific">Thermus scotoductus</name>
    <dbReference type="NCBI Taxonomy" id="37636"/>
    <lineage>
        <taxon>Bacteria</taxon>
        <taxon>Thermotogati</taxon>
        <taxon>Deinococcota</taxon>
        <taxon>Deinococci</taxon>
        <taxon>Thermales</taxon>
        <taxon>Thermaceae</taxon>
        <taxon>Thermus</taxon>
    </lineage>
</organism>
<dbReference type="GO" id="GO:0005886">
    <property type="term" value="C:plasma membrane"/>
    <property type="evidence" value="ECO:0007669"/>
    <property type="project" value="TreeGrafter"/>
</dbReference>
<name>A0A430RAP1_THESC</name>
<dbReference type="GO" id="GO:0016887">
    <property type="term" value="F:ATP hydrolysis activity"/>
    <property type="evidence" value="ECO:0007669"/>
    <property type="project" value="InterPro"/>
</dbReference>
<dbReference type="PANTHER" id="PTHR45772:SF8">
    <property type="entry name" value="HIGH-AFFINITY BRANCHED-CHAIN AMINO ACID TRANSPORT ATP-BINDING PROTEIN"/>
    <property type="match status" value="1"/>
</dbReference>
<evidence type="ECO:0000313" key="6">
    <source>
        <dbReference type="Proteomes" id="UP000286910"/>
    </source>
</evidence>
<dbReference type="SMART" id="SM00382">
    <property type="entry name" value="AAA"/>
    <property type="match status" value="1"/>
</dbReference>
<dbReference type="GO" id="GO:0005524">
    <property type="term" value="F:ATP binding"/>
    <property type="evidence" value="ECO:0007669"/>
    <property type="project" value="UniProtKB-KW"/>
</dbReference>
<keyword evidence="2" id="KW-0547">Nucleotide-binding</keyword>
<dbReference type="Pfam" id="PF00005">
    <property type="entry name" value="ABC_tran"/>
    <property type="match status" value="1"/>
</dbReference>
<feature type="domain" description="ABC transporter" evidence="4">
    <location>
        <begin position="5"/>
        <end position="245"/>
    </location>
</feature>
<evidence type="ECO:0000256" key="2">
    <source>
        <dbReference type="ARBA" id="ARBA00022741"/>
    </source>
</evidence>
<dbReference type="EMBL" id="PELR01000119">
    <property type="protein sequence ID" value="RTH04460.1"/>
    <property type="molecule type" value="Genomic_DNA"/>
</dbReference>
<dbReference type="Gene3D" id="3.40.50.300">
    <property type="entry name" value="P-loop containing nucleotide triphosphate hydrolases"/>
    <property type="match status" value="1"/>
</dbReference>
<dbReference type="InterPro" id="IPR003439">
    <property type="entry name" value="ABC_transporter-like_ATP-bd"/>
</dbReference>
<dbReference type="InterPro" id="IPR027417">
    <property type="entry name" value="P-loop_NTPase"/>
</dbReference>
<dbReference type="InterPro" id="IPR003593">
    <property type="entry name" value="AAA+_ATPase"/>
</dbReference>
<comment type="caution">
    <text evidence="5">The sequence shown here is derived from an EMBL/GenBank/DDBJ whole genome shotgun (WGS) entry which is preliminary data.</text>
</comment>
<evidence type="ECO:0000256" key="1">
    <source>
        <dbReference type="ARBA" id="ARBA00022448"/>
    </source>
</evidence>
<accession>A0A430RAP1</accession>
<sequence>MQTLLRVERLEVTYEGGFRALDGVSLEVFPGEVRVLLGPNGAGKTTLLDAITGRVRPSQGAIWFRGKEITRWPEHTIADQGIARKFQTPGVLEGLTVEENLRLAVQRRKGLLASLRGAFPPQERALLEEALALSGLAAKRDQRVSALSHGERQWLELAMVLATGAELVLLDEPTAGMTRSETEAVARLLRDLRGQRAFLVVEHDMAFVEELEAPVTLLHQGRVLREGSLEELRADPEVRAVYLGGGLHA</sequence>
<keyword evidence="1" id="KW-0813">Transport</keyword>
<protein>
    <submittedName>
        <fullName evidence="5">ABC transporter ATP-binding protein</fullName>
    </submittedName>
</protein>
<keyword evidence="3 5" id="KW-0067">ATP-binding</keyword>
<evidence type="ECO:0000259" key="4">
    <source>
        <dbReference type="PROSITE" id="PS50893"/>
    </source>
</evidence>
<dbReference type="Proteomes" id="UP000286910">
    <property type="component" value="Unassembled WGS sequence"/>
</dbReference>
<dbReference type="AlphaFoldDB" id="A0A430RAP1"/>
<dbReference type="InterPro" id="IPR051120">
    <property type="entry name" value="ABC_AA/LPS_Transport"/>
</dbReference>
<dbReference type="SUPFAM" id="SSF52540">
    <property type="entry name" value="P-loop containing nucleoside triphosphate hydrolases"/>
    <property type="match status" value="1"/>
</dbReference>
<evidence type="ECO:0000313" key="5">
    <source>
        <dbReference type="EMBL" id="RTH04460.1"/>
    </source>
</evidence>
<gene>
    <name evidence="5" type="ORF">CSW45_05145</name>
</gene>
<dbReference type="PANTHER" id="PTHR45772">
    <property type="entry name" value="CONSERVED COMPONENT OF ABC TRANSPORTER FOR NATURAL AMINO ACIDS-RELATED"/>
    <property type="match status" value="1"/>
</dbReference>
<reference evidence="5 6" key="1">
    <citation type="journal article" date="2019" name="Extremophiles">
        <title>Biogeography of thermophiles and predominance of Thermus scotoductus in domestic water heaters.</title>
        <authorList>
            <person name="Wilpiszeski R.L."/>
            <person name="Zhang Z."/>
            <person name="House C.H."/>
        </authorList>
    </citation>
    <scope>NUCLEOTIDE SEQUENCE [LARGE SCALE GENOMIC DNA]</scope>
    <source>
        <strain evidence="5 6">32_S32</strain>
    </source>
</reference>
<proteinExistence type="predicted"/>